<dbReference type="GO" id="GO:0016323">
    <property type="term" value="C:basolateral plasma membrane"/>
    <property type="evidence" value="ECO:0007669"/>
    <property type="project" value="TreeGrafter"/>
</dbReference>
<feature type="transmembrane region" description="Helical" evidence="9">
    <location>
        <begin position="36"/>
        <end position="60"/>
    </location>
</feature>
<feature type="compositionally biased region" description="Polar residues" evidence="8">
    <location>
        <begin position="342"/>
        <end position="352"/>
    </location>
</feature>
<feature type="transmembrane region" description="Helical" evidence="9">
    <location>
        <begin position="428"/>
        <end position="445"/>
    </location>
</feature>
<evidence type="ECO:0000256" key="7">
    <source>
        <dbReference type="ARBA" id="ARBA00023157"/>
    </source>
</evidence>
<organism evidence="11 12">
    <name type="scientific">Holothuria leucospilota</name>
    <name type="common">Black long sea cucumber</name>
    <name type="synonym">Mertensiothuria leucospilota</name>
    <dbReference type="NCBI Taxonomy" id="206669"/>
    <lineage>
        <taxon>Eukaryota</taxon>
        <taxon>Metazoa</taxon>
        <taxon>Echinodermata</taxon>
        <taxon>Eleutherozoa</taxon>
        <taxon>Echinozoa</taxon>
        <taxon>Holothuroidea</taxon>
        <taxon>Aspidochirotacea</taxon>
        <taxon>Aspidochirotida</taxon>
        <taxon>Holothuriidae</taxon>
        <taxon>Holothuria</taxon>
    </lineage>
</organism>
<keyword evidence="5 9" id="KW-1133">Transmembrane helix</keyword>
<gene>
    <name evidence="11" type="ORF">HOLleu_17829</name>
</gene>
<dbReference type="GO" id="GO:0015347">
    <property type="term" value="F:sodium-independent organic anion transmembrane transporter activity"/>
    <property type="evidence" value="ECO:0007669"/>
    <property type="project" value="TreeGrafter"/>
</dbReference>
<comment type="subcellular location">
    <subcellularLocation>
        <location evidence="1">Cell membrane</location>
        <topology evidence="1">Multi-pass membrane protein</topology>
    </subcellularLocation>
</comment>
<name>A0A9Q1H946_HOLLE</name>
<dbReference type="PANTHER" id="PTHR11388">
    <property type="entry name" value="ORGANIC ANION TRANSPORTER"/>
    <property type="match status" value="1"/>
</dbReference>
<dbReference type="InterPro" id="IPR036058">
    <property type="entry name" value="Kazal_dom_sf"/>
</dbReference>
<dbReference type="InterPro" id="IPR036259">
    <property type="entry name" value="MFS_trans_sf"/>
</dbReference>
<evidence type="ECO:0000256" key="2">
    <source>
        <dbReference type="ARBA" id="ARBA00009657"/>
    </source>
</evidence>
<keyword evidence="4 9" id="KW-0812">Transmembrane</keyword>
<feature type="transmembrane region" description="Helical" evidence="9">
    <location>
        <begin position="452"/>
        <end position="473"/>
    </location>
</feature>
<feature type="region of interest" description="Disordered" evidence="8">
    <location>
        <begin position="307"/>
        <end position="352"/>
    </location>
</feature>
<feature type="transmembrane region" description="Helical" evidence="9">
    <location>
        <begin position="278"/>
        <end position="300"/>
    </location>
</feature>
<evidence type="ECO:0000256" key="6">
    <source>
        <dbReference type="ARBA" id="ARBA00023136"/>
    </source>
</evidence>
<comment type="caution">
    <text evidence="11">The sequence shown here is derived from an EMBL/GenBank/DDBJ whole genome shotgun (WGS) entry which is preliminary data.</text>
</comment>
<evidence type="ECO:0000259" key="10">
    <source>
        <dbReference type="PROSITE" id="PS51465"/>
    </source>
</evidence>
<evidence type="ECO:0000256" key="4">
    <source>
        <dbReference type="ARBA" id="ARBA00022692"/>
    </source>
</evidence>
<keyword evidence="12" id="KW-1185">Reference proteome</keyword>
<keyword evidence="6 9" id="KW-0472">Membrane</keyword>
<feature type="compositionally biased region" description="Gly residues" evidence="8">
    <location>
        <begin position="141"/>
        <end position="157"/>
    </location>
</feature>
<dbReference type="Proteomes" id="UP001152320">
    <property type="component" value="Chromosome 8"/>
</dbReference>
<sequence length="763" mass="83319">MGSSSALYPGERTPLLEREVKGGFVMAGKMNLYKTFFNTFTFVAMFTISSLALTTSSGYLSSVISTVEQRFQLKSTESSLLFTVDDAVSFSTVLFVTHFGNSASKPKLISFLFLLVAIGTVFQTMPHFLYEPPGSIQPSQGGRGGGGGGRGGGGGGKGGGTQLSDQFLCDNSSIVIDNCTSKEIMNSGALWNQVWWLYLGKALAGFGISINPLAITYLDDSPARSYLPIFIAIIYGFRSTGSSIGGFIAQQCLSVPASWPLVTSDTVTNPNDPHYLGAWWLGFIPISVMAFCPALLLFFFPRVMSASGDSNKTPDKSSMESDTKTSRRRGRRRREREDPNKSIVSEDTNAITTQEPSSRVRRIFSAIIGFFRALFRVMRNWVVLSLIFADHALSFSSFPDGTFAAKYLQYEFHLSAAEASAVRAWTKLPMIFVGYFFSAFIIMIGRLKPRGTIIMVAVCIVCAALLTPAKLFAGCKNNPIAGLTVPYDYTDIEDKNVWNADDRNLTATCNADCYCPSGYNPVCAPSGVTYVTACHAGCTDTMVNTIGSKNVTVYSHCSCYDELFVNSTGERSTLSEGVCATDCTWVYHFALLMMTSLLRNIMYSPSLMSKVRFVDEQDRSMIQGLDKFIKRFLVTSPGPIVYGILFDKSCMLFQTSCGKTGNCLVFDIERLRKLLFGVATAFASVSAAGAVLTLFLVFLRMKRERPLQAETQAISKNTNNSNSARETALDSGESPDIIESDVSEAQQGYINYGAIDEPADTGF</sequence>
<keyword evidence="7" id="KW-1015">Disulfide bond</keyword>
<evidence type="ECO:0000313" key="12">
    <source>
        <dbReference type="Proteomes" id="UP001152320"/>
    </source>
</evidence>
<dbReference type="InterPro" id="IPR002350">
    <property type="entry name" value="Kazal_dom"/>
</dbReference>
<evidence type="ECO:0000256" key="1">
    <source>
        <dbReference type="ARBA" id="ARBA00004651"/>
    </source>
</evidence>
<feature type="transmembrane region" description="Helical" evidence="9">
    <location>
        <begin position="195"/>
        <end position="214"/>
    </location>
</feature>
<feature type="domain" description="Kazal-like" evidence="10">
    <location>
        <begin position="503"/>
        <end position="561"/>
    </location>
</feature>
<feature type="region of interest" description="Disordered" evidence="8">
    <location>
        <begin position="710"/>
        <end position="736"/>
    </location>
</feature>
<evidence type="ECO:0000256" key="5">
    <source>
        <dbReference type="ARBA" id="ARBA00022989"/>
    </source>
</evidence>
<accession>A0A9Q1H946</accession>
<protein>
    <submittedName>
        <fullName evidence="11">Solute carrier organic anion transporter family member 2A1</fullName>
    </submittedName>
</protein>
<feature type="region of interest" description="Disordered" evidence="8">
    <location>
        <begin position="136"/>
        <end position="157"/>
    </location>
</feature>
<dbReference type="OrthoDB" id="5062115at2759"/>
<dbReference type="PANTHER" id="PTHR11388:SF142">
    <property type="entry name" value="SOLUTE CARRIER ORGANIC ANION TRANSPORTER FAMILY MEMBER 5A1"/>
    <property type="match status" value="1"/>
</dbReference>
<reference evidence="11" key="1">
    <citation type="submission" date="2021-10" db="EMBL/GenBank/DDBJ databases">
        <title>Tropical sea cucumber genome reveals ecological adaptation and Cuvierian tubules defense mechanism.</title>
        <authorList>
            <person name="Chen T."/>
        </authorList>
    </citation>
    <scope>NUCLEOTIDE SEQUENCE</scope>
    <source>
        <strain evidence="11">Nanhai2018</strain>
        <tissue evidence="11">Muscle</tissue>
    </source>
</reference>
<dbReference type="PROSITE" id="PS00282">
    <property type="entry name" value="KAZAL_1"/>
    <property type="match status" value="1"/>
</dbReference>
<dbReference type="Pfam" id="PF03137">
    <property type="entry name" value="OATP"/>
    <property type="match status" value="1"/>
</dbReference>
<evidence type="ECO:0000313" key="11">
    <source>
        <dbReference type="EMBL" id="KAJ8037093.1"/>
    </source>
</evidence>
<proteinExistence type="inferred from homology"/>
<evidence type="ECO:0000256" key="3">
    <source>
        <dbReference type="ARBA" id="ARBA00022475"/>
    </source>
</evidence>
<feature type="transmembrane region" description="Helical" evidence="9">
    <location>
        <begin position="226"/>
        <end position="249"/>
    </location>
</feature>
<comment type="similarity">
    <text evidence="2">Belongs to the organo anion transporter (TC 2.A.60) family.</text>
</comment>
<dbReference type="GO" id="GO:0043252">
    <property type="term" value="P:sodium-independent organic anion transport"/>
    <property type="evidence" value="ECO:0007669"/>
    <property type="project" value="TreeGrafter"/>
</dbReference>
<dbReference type="PROSITE" id="PS51465">
    <property type="entry name" value="KAZAL_2"/>
    <property type="match status" value="1"/>
</dbReference>
<feature type="compositionally biased region" description="Basic and acidic residues" evidence="8">
    <location>
        <begin position="312"/>
        <end position="325"/>
    </location>
</feature>
<evidence type="ECO:0000256" key="8">
    <source>
        <dbReference type="SAM" id="MobiDB-lite"/>
    </source>
</evidence>
<dbReference type="InterPro" id="IPR004156">
    <property type="entry name" value="OATP"/>
</dbReference>
<dbReference type="Gene3D" id="1.20.1250.20">
    <property type="entry name" value="MFS general substrate transporter like domains"/>
    <property type="match status" value="1"/>
</dbReference>
<evidence type="ECO:0000256" key="9">
    <source>
        <dbReference type="SAM" id="Phobius"/>
    </source>
</evidence>
<dbReference type="CDD" id="cd17336">
    <property type="entry name" value="MFS_SLCO_OATP"/>
    <property type="match status" value="1"/>
</dbReference>
<feature type="transmembrane region" description="Helical" evidence="9">
    <location>
        <begin position="674"/>
        <end position="699"/>
    </location>
</feature>
<dbReference type="SUPFAM" id="SSF103473">
    <property type="entry name" value="MFS general substrate transporter"/>
    <property type="match status" value="1"/>
</dbReference>
<dbReference type="SUPFAM" id="SSF100895">
    <property type="entry name" value="Kazal-type serine protease inhibitors"/>
    <property type="match status" value="1"/>
</dbReference>
<feature type="compositionally biased region" description="Polar residues" evidence="8">
    <location>
        <begin position="710"/>
        <end position="725"/>
    </location>
</feature>
<dbReference type="EMBL" id="JAIZAY010000008">
    <property type="protein sequence ID" value="KAJ8037093.1"/>
    <property type="molecule type" value="Genomic_DNA"/>
</dbReference>
<feature type="transmembrane region" description="Helical" evidence="9">
    <location>
        <begin position="111"/>
        <end position="130"/>
    </location>
</feature>
<dbReference type="AlphaFoldDB" id="A0A9Q1H946"/>
<keyword evidence="3" id="KW-1003">Cell membrane</keyword>